<evidence type="ECO:0000313" key="4">
    <source>
        <dbReference type="Proteomes" id="UP000054845"/>
    </source>
</evidence>
<accession>A0A0P1BAI4</accession>
<feature type="domain" description="DH" evidence="2">
    <location>
        <begin position="1215"/>
        <end position="1406"/>
    </location>
</feature>
<feature type="region of interest" description="Disordered" evidence="1">
    <location>
        <begin position="1922"/>
        <end position="1970"/>
    </location>
</feature>
<dbReference type="GO" id="GO:0005737">
    <property type="term" value="C:cytoplasm"/>
    <property type="evidence" value="ECO:0007669"/>
    <property type="project" value="TreeGrafter"/>
</dbReference>
<dbReference type="CDD" id="cd00160">
    <property type="entry name" value="RhoGEF"/>
    <property type="match status" value="1"/>
</dbReference>
<dbReference type="STRING" id="401625.A0A0P1BAI4"/>
<dbReference type="SMART" id="SM00325">
    <property type="entry name" value="RhoGEF"/>
    <property type="match status" value="1"/>
</dbReference>
<feature type="region of interest" description="Disordered" evidence="1">
    <location>
        <begin position="350"/>
        <end position="372"/>
    </location>
</feature>
<evidence type="ECO:0000256" key="1">
    <source>
        <dbReference type="SAM" id="MobiDB-lite"/>
    </source>
</evidence>
<feature type="compositionally biased region" description="Polar residues" evidence="1">
    <location>
        <begin position="1511"/>
        <end position="1535"/>
    </location>
</feature>
<feature type="compositionally biased region" description="Polar residues" evidence="1">
    <location>
        <begin position="1453"/>
        <end position="1465"/>
    </location>
</feature>
<dbReference type="Proteomes" id="UP000054845">
    <property type="component" value="Unassembled WGS sequence"/>
</dbReference>
<dbReference type="PANTHER" id="PTHR12673">
    <property type="entry name" value="FACIOGENITAL DYSPLASIA PROTEIN"/>
    <property type="match status" value="1"/>
</dbReference>
<feature type="region of interest" description="Disordered" evidence="1">
    <location>
        <begin position="175"/>
        <end position="229"/>
    </location>
</feature>
<evidence type="ECO:0000313" key="3">
    <source>
        <dbReference type="EMBL" id="CEH12704.1"/>
    </source>
</evidence>
<feature type="compositionally biased region" description="Polar residues" evidence="1">
    <location>
        <begin position="750"/>
        <end position="764"/>
    </location>
</feature>
<dbReference type="InterPro" id="IPR035899">
    <property type="entry name" value="DBL_dom_sf"/>
</dbReference>
<feature type="region of interest" description="Disordered" evidence="1">
    <location>
        <begin position="579"/>
        <end position="626"/>
    </location>
</feature>
<protein>
    <submittedName>
        <fullName evidence="3">RhoGEF GTPase</fullName>
    </submittedName>
</protein>
<sequence>MNGAQNAPKPSTRRSIGSRLRLSRSVNAMSAHYQSASSLAASGSLALNNSRPPLPSKRVPNVPFREVLPHSIARHTDSASTSGSEYSLSAIQIPPACESLPATSNTRGRMVSRDGSPWVGSPHPYALPTLTPEEAFKAQDLLAGLAGVGAHNARADSGDGTTHARLSSFRTVNVDSSSESHSFSGTSNTFSDASNPPSPLLFVDMASGHRPRSRQASNNPLIAGSRDAHAKPAECQDYDVRASVLLEEHLALLQLQQQASHSKAPSRPPTRASRERERTFRPLTPQTDTVAMELGEETPKLARRRSRSVNKIMVQDARRGSRLLHELHQTDSSCSEHEHAATESHKLLAPATRPRARRNSGSALLPDGDPPAALSCVRSKEAVRGLRRRSHSANPATIVLEASRKGQKKDETMPTFKRDANLSLIGPSLTPAARTRANSYCPPTAYAVHASPRTPAATREDSSARQSLGLAPLSELPSLRSDSPSFSQVKADTGTEATASRATTRNDGAAMPSRPPRSARRASALPAAHLVNNALLDGLQVFETQQDDDAQGSHPVSALPQQRENSATLTARFADRLQATPSRAATDNEQNQLVRDRPAPDAMVGPESKRASELPTAEAQPPETSSNFRASAYSIIAVEVESDEETPLPLSEVSKALDELDGQCAQLGVIDSEADGVSWEMVTSNIAEASPQVGEPVFEACEEEFLERCQERMSAVEEWRASAQNFGLDGEPWSTPPQGEIPSVEDPGESISTRSANLSPSSNALYEQDQDEIIECTLAEMQEAVSDHQAKQHHQSWRPGVHGEIAASVTAVQRAELVSTVPSEAVITSVAPLAAVSDTILDRQETSADELTPLPGAFPISGLQEAKSEVGNSKAFLAGLGLLFADVPEALTGAALLAPETIEEIDANSQGSVSNSSDEFESADEGEEHDWRTRRHSRQSKTVSWLEAASSFERKHGCARGANGWRTSVRFSADARRSVLRGDSTSKRMSRALASTTHSPLLSALIEADQSADLQPGEAPFQSACHNEILQLATDRGSSAAMEANHEPSSPPLDCTMDHSEPISTDLDLPPEMQHNGPFVALPGFSKHQEKDPAGARGAHQDNLAVPHDDDEETIGRREGPIRARSALGHGEAYPTGTEQRAARRASRRMSANAMPFARRTSRRDSAGHSLKLAAIISNTPIQLVDTPGGSSWRSSLPARTWSQLLAQFGPKEMHRQEVIWELCSTERSFVQNLASILKVFAVPLRDYQGHWERGTPKLMARIFDWLESILQLHIKISTSFDTARASHATPVILQIAAAVLRHVEALVVHLPYLVRFEEANALLEQILHASDPLPFASFVQDQLRLQECGSMSLGSFLLKPIQRLMKYPLFFKQLLELTPPDHPDYDETCELSQSTEALIRDMNNVKAREEDYSTLLSLEKRIRGLPHGFDLASRYRGLLREGKLRWVQLSDAQRNQVSGDSRASSPRIPKMEGDARPSSSSGFRPLSLAAKHSPTARGSPDLRGSKHSSGDSASGTSVTSSALAHPSRSSTSSDGFFHSPVVGPFNASSYSPGALSSGAGLASRTEKLHVTPLAPPRPMSRKSSVANLFLRASGRSAEKEKARSSESTGIDVHAFVLSDAVILTVQDADVVADAKPTSPLVASGKSKSKEKLRRNSWSAPTIPKEQERFTLISDLGLVRILNVIDRSGRSSDFPNLLEVEVLPIKAERAVLGGPSKHKAIGGPATLFFSFSSDDTPATRRLSQTPELICTAWYRALERSLVACIHSARLSSGSTTVMGTKPQSAHAEWPRRKDQVTRLVMAAAQSGDRENLVALLQSGLPYPRSPSHQDLADRASEVLNKTTSQEGRQSLAVNVRGANSISVVGSSVLDDVEEEREERRWWALRLSEVRNDLNAEKEIDAMIEARAAAFSNLWATGNMSPASNTSPLVGSRDEMTPPRRSVRRGVPILPATTTRQAPLRSAAPYSAVER</sequence>
<feature type="compositionally biased region" description="Acidic residues" evidence="1">
    <location>
        <begin position="918"/>
        <end position="928"/>
    </location>
</feature>
<keyword evidence="4" id="KW-1185">Reference proteome</keyword>
<name>A0A0P1BAI4_9BASI</name>
<feature type="region of interest" description="Disordered" evidence="1">
    <location>
        <begin position="1453"/>
        <end position="1536"/>
    </location>
</feature>
<dbReference type="PROSITE" id="PS50010">
    <property type="entry name" value="DH_2"/>
    <property type="match status" value="1"/>
</dbReference>
<feature type="region of interest" description="Disordered" evidence="1">
    <location>
        <begin position="256"/>
        <end position="281"/>
    </location>
</feature>
<dbReference type="PANTHER" id="PTHR12673:SF159">
    <property type="entry name" value="LD03170P"/>
    <property type="match status" value="1"/>
</dbReference>
<feature type="compositionally biased region" description="Low complexity" evidence="1">
    <location>
        <begin position="176"/>
        <end position="187"/>
    </location>
</feature>
<dbReference type="Pfam" id="PF00621">
    <property type="entry name" value="RhoGEF"/>
    <property type="match status" value="1"/>
</dbReference>
<dbReference type="InterPro" id="IPR000219">
    <property type="entry name" value="DH_dom"/>
</dbReference>
<dbReference type="InterPro" id="IPR051092">
    <property type="entry name" value="FYVE_RhoGEF_PH"/>
</dbReference>
<dbReference type="GO" id="GO:0005085">
    <property type="term" value="F:guanyl-nucleotide exchange factor activity"/>
    <property type="evidence" value="ECO:0007669"/>
    <property type="project" value="InterPro"/>
</dbReference>
<feature type="compositionally biased region" description="Polar residues" evidence="1">
    <location>
        <begin position="907"/>
        <end position="917"/>
    </location>
</feature>
<dbReference type="OrthoDB" id="1716625at2759"/>
<feature type="region of interest" description="Disordered" evidence="1">
    <location>
        <begin position="1"/>
        <end position="20"/>
    </location>
</feature>
<feature type="region of interest" description="Disordered" evidence="1">
    <location>
        <begin position="1086"/>
        <end position="1153"/>
    </location>
</feature>
<evidence type="ECO:0000259" key="2">
    <source>
        <dbReference type="PROSITE" id="PS50010"/>
    </source>
</evidence>
<reference evidence="3 4" key="1">
    <citation type="submission" date="2014-09" db="EMBL/GenBank/DDBJ databases">
        <authorList>
            <person name="Magalhaes I.L.F."/>
            <person name="Oliveira U."/>
            <person name="Santos F.R."/>
            <person name="Vidigal T.H.D.A."/>
            <person name="Brescovit A.D."/>
            <person name="Santos A.J."/>
        </authorList>
    </citation>
    <scope>NUCLEOTIDE SEQUENCE [LARGE SCALE GENOMIC DNA]</scope>
</reference>
<feature type="compositionally biased region" description="Polar residues" evidence="1">
    <location>
        <begin position="579"/>
        <end position="593"/>
    </location>
</feature>
<organism evidence="3 4">
    <name type="scientific">Ceraceosorus bombacis</name>
    <dbReference type="NCBI Taxonomy" id="401625"/>
    <lineage>
        <taxon>Eukaryota</taxon>
        <taxon>Fungi</taxon>
        <taxon>Dikarya</taxon>
        <taxon>Basidiomycota</taxon>
        <taxon>Ustilaginomycotina</taxon>
        <taxon>Exobasidiomycetes</taxon>
        <taxon>Ceraceosorales</taxon>
        <taxon>Ceraceosoraceae</taxon>
        <taxon>Ceraceosorus</taxon>
    </lineage>
</organism>
<feature type="compositionally biased region" description="Polar residues" evidence="1">
    <location>
        <begin position="480"/>
        <end position="506"/>
    </location>
</feature>
<dbReference type="Gene3D" id="1.20.900.10">
    <property type="entry name" value="Dbl homology (DH) domain"/>
    <property type="match status" value="1"/>
</dbReference>
<feature type="region of interest" description="Disordered" evidence="1">
    <location>
        <begin position="472"/>
        <end position="523"/>
    </location>
</feature>
<feature type="region of interest" description="Disordered" evidence="1">
    <location>
        <begin position="1639"/>
        <end position="1658"/>
    </location>
</feature>
<feature type="region of interest" description="Disordered" evidence="1">
    <location>
        <begin position="546"/>
        <end position="565"/>
    </location>
</feature>
<dbReference type="EMBL" id="CCYA01000181">
    <property type="protein sequence ID" value="CEH12704.1"/>
    <property type="molecule type" value="Genomic_DNA"/>
</dbReference>
<feature type="region of interest" description="Disordered" evidence="1">
    <location>
        <begin position="906"/>
        <end position="939"/>
    </location>
</feature>
<dbReference type="SUPFAM" id="SSF48065">
    <property type="entry name" value="DBL homology domain (DH-domain)"/>
    <property type="match status" value="1"/>
</dbReference>
<feature type="region of interest" description="Disordered" evidence="1">
    <location>
        <begin position="728"/>
        <end position="764"/>
    </location>
</feature>
<proteinExistence type="predicted"/>